<comment type="caution">
    <text evidence="12">The sequence shown here is derived from an EMBL/GenBank/DDBJ whole genome shotgun (WGS) entry which is preliminary data.</text>
</comment>
<keyword evidence="4" id="KW-0813">Transport</keyword>
<feature type="coiled-coil region" evidence="11">
    <location>
        <begin position="32"/>
        <end position="59"/>
    </location>
</feature>
<dbReference type="Proteomes" id="UP000823201">
    <property type="component" value="Unassembled WGS sequence"/>
</dbReference>
<keyword evidence="12" id="KW-0969">Cilium</keyword>
<keyword evidence="10" id="KW-1006">Bacterial flagellum protein export</keyword>
<feature type="coiled-coil region" evidence="11">
    <location>
        <begin position="101"/>
        <end position="128"/>
    </location>
</feature>
<dbReference type="Pfam" id="PF02050">
    <property type="entry name" value="FliJ"/>
    <property type="match status" value="1"/>
</dbReference>
<evidence type="ECO:0000256" key="10">
    <source>
        <dbReference type="ARBA" id="ARBA00023225"/>
    </source>
</evidence>
<dbReference type="NCBIfam" id="TIGR02473">
    <property type="entry name" value="flagell_FliJ"/>
    <property type="match status" value="1"/>
</dbReference>
<organism evidence="12 13">
    <name type="scientific">Sporolactobacillus spathodeae</name>
    <dbReference type="NCBI Taxonomy" id="1465502"/>
    <lineage>
        <taxon>Bacteria</taxon>
        <taxon>Bacillati</taxon>
        <taxon>Bacillota</taxon>
        <taxon>Bacilli</taxon>
        <taxon>Bacillales</taxon>
        <taxon>Sporolactobacillaceae</taxon>
        <taxon>Sporolactobacillus</taxon>
    </lineage>
</organism>
<dbReference type="RefSeq" id="WP_205005316.1">
    <property type="nucleotide sequence ID" value="NZ_CBCRXA010000003.1"/>
</dbReference>
<keyword evidence="6" id="KW-0145">Chemotaxis</keyword>
<keyword evidence="9" id="KW-0472">Membrane</keyword>
<keyword evidence="13" id="KW-1185">Reference proteome</keyword>
<evidence type="ECO:0000313" key="13">
    <source>
        <dbReference type="Proteomes" id="UP000823201"/>
    </source>
</evidence>
<evidence type="ECO:0000256" key="6">
    <source>
        <dbReference type="ARBA" id="ARBA00022500"/>
    </source>
</evidence>
<proteinExistence type="inferred from homology"/>
<gene>
    <name evidence="12" type="ORF">JOC27_000389</name>
</gene>
<evidence type="ECO:0000256" key="8">
    <source>
        <dbReference type="ARBA" id="ARBA00022927"/>
    </source>
</evidence>
<keyword evidence="7" id="KW-1005">Bacterial flagellum biogenesis</keyword>
<evidence type="ECO:0000256" key="7">
    <source>
        <dbReference type="ARBA" id="ARBA00022795"/>
    </source>
</evidence>
<dbReference type="Gene3D" id="1.10.287.1700">
    <property type="match status" value="1"/>
</dbReference>
<keyword evidence="8" id="KW-0653">Protein transport</keyword>
<evidence type="ECO:0000256" key="2">
    <source>
        <dbReference type="ARBA" id="ARBA00010004"/>
    </source>
</evidence>
<dbReference type="InterPro" id="IPR053716">
    <property type="entry name" value="Flag_assembly_chemotaxis_eff"/>
</dbReference>
<accession>A0ABS2Q588</accession>
<comment type="similarity">
    <text evidence="2">Belongs to the FliJ family.</text>
</comment>
<evidence type="ECO:0000256" key="9">
    <source>
        <dbReference type="ARBA" id="ARBA00023136"/>
    </source>
</evidence>
<protein>
    <recommendedName>
        <fullName evidence="3">Flagellar FliJ protein</fullName>
    </recommendedName>
</protein>
<evidence type="ECO:0000256" key="3">
    <source>
        <dbReference type="ARBA" id="ARBA00020392"/>
    </source>
</evidence>
<reference evidence="12 13" key="1">
    <citation type="submission" date="2021-01" db="EMBL/GenBank/DDBJ databases">
        <title>Genomic Encyclopedia of Type Strains, Phase IV (KMG-IV): sequencing the most valuable type-strain genomes for metagenomic binning, comparative biology and taxonomic classification.</title>
        <authorList>
            <person name="Goeker M."/>
        </authorList>
    </citation>
    <scope>NUCLEOTIDE SEQUENCE [LARGE SCALE GENOMIC DNA]</scope>
    <source>
        <strain evidence="12 13">DSM 100968</strain>
    </source>
</reference>
<keyword evidence="12" id="KW-0966">Cell projection</keyword>
<evidence type="ECO:0000256" key="5">
    <source>
        <dbReference type="ARBA" id="ARBA00022475"/>
    </source>
</evidence>
<keyword evidence="5" id="KW-1003">Cell membrane</keyword>
<sequence>MAFEFRLERVMKIVKSDKERLETDYQSLFEALEGIAHQLMDLMEQKKAVQQELQNHMTQAIMIDSMKIYLGDIDQYEKRIHLKTLEYTKLKSRLEKLKPILREKAINLKKYEKMRDRAQKDYDANMKKKEMKQMDEIASLRVVNNG</sequence>
<comment type="subcellular location">
    <subcellularLocation>
        <location evidence="1">Cell membrane</location>
        <topology evidence="1">Peripheral membrane protein</topology>
        <orientation evidence="1">Cytoplasmic side</orientation>
    </subcellularLocation>
</comment>
<keyword evidence="12" id="KW-0282">Flagellum</keyword>
<dbReference type="EMBL" id="JAFBEV010000003">
    <property type="protein sequence ID" value="MBM7656948.1"/>
    <property type="molecule type" value="Genomic_DNA"/>
</dbReference>
<keyword evidence="11" id="KW-0175">Coiled coil</keyword>
<evidence type="ECO:0000313" key="12">
    <source>
        <dbReference type="EMBL" id="MBM7656948.1"/>
    </source>
</evidence>
<evidence type="ECO:0000256" key="11">
    <source>
        <dbReference type="SAM" id="Coils"/>
    </source>
</evidence>
<name>A0ABS2Q588_9BACL</name>
<evidence type="ECO:0000256" key="4">
    <source>
        <dbReference type="ARBA" id="ARBA00022448"/>
    </source>
</evidence>
<dbReference type="InterPro" id="IPR012823">
    <property type="entry name" value="Flagell_FliJ"/>
</dbReference>
<evidence type="ECO:0000256" key="1">
    <source>
        <dbReference type="ARBA" id="ARBA00004413"/>
    </source>
</evidence>